<organism evidence="1 2">
    <name type="scientific">Pseudomonas monteilii</name>
    <dbReference type="NCBI Taxonomy" id="76759"/>
    <lineage>
        <taxon>Bacteria</taxon>
        <taxon>Pseudomonadati</taxon>
        <taxon>Pseudomonadota</taxon>
        <taxon>Gammaproteobacteria</taxon>
        <taxon>Pseudomonadales</taxon>
        <taxon>Pseudomonadaceae</taxon>
        <taxon>Pseudomonas</taxon>
    </lineage>
</organism>
<sequence>MGKPEALAQSAFAEALSALIDIALIRNRRAGNDLNGAFTYLLTPKQFDRIRKICKEQGWGVPNQRGILIDLETVAHPLKSRMGKDLCTAAEVLEILLAAYSPQSQVGLNRPKYAQAIVFNTRRKVRIGNASFYAVAVVKVRVEGPRKYLAPVTAYHATEAKIRNIS</sequence>
<dbReference type="EMBL" id="QWLL01000005">
    <property type="protein sequence ID" value="RII80148.1"/>
    <property type="molecule type" value="Genomic_DNA"/>
</dbReference>
<reference evidence="1 2" key="1">
    <citation type="submission" date="2018-08" db="EMBL/GenBank/DDBJ databases">
        <title>Draft genome sequence of the cyanotroph, Pseudomonas monteilii BCN3.</title>
        <authorList>
            <person name="Jones L.B."/>
            <person name="Kunz D.A."/>
        </authorList>
    </citation>
    <scope>NUCLEOTIDE SEQUENCE [LARGE SCALE GENOMIC DNA]</scope>
    <source>
        <strain evidence="1 2">BCN3</strain>
    </source>
</reference>
<evidence type="ECO:0000313" key="2">
    <source>
        <dbReference type="Proteomes" id="UP000265875"/>
    </source>
</evidence>
<evidence type="ECO:0000313" key="1">
    <source>
        <dbReference type="EMBL" id="RII80148.1"/>
    </source>
</evidence>
<name>A0A399ME71_9PSED</name>
<protein>
    <submittedName>
        <fullName evidence="1">Uncharacterized protein</fullName>
    </submittedName>
</protein>
<accession>A0A399ME71</accession>
<dbReference type="Proteomes" id="UP000265875">
    <property type="component" value="Unassembled WGS sequence"/>
</dbReference>
<comment type="caution">
    <text evidence="1">The sequence shown here is derived from an EMBL/GenBank/DDBJ whole genome shotgun (WGS) entry which is preliminary data.</text>
</comment>
<proteinExistence type="predicted"/>
<dbReference type="AlphaFoldDB" id="A0A399ME71"/>
<gene>
    <name evidence="1" type="ORF">D0894_00820</name>
</gene>